<dbReference type="OrthoDB" id="3990054at2759"/>
<dbReference type="Pfam" id="PF06775">
    <property type="entry name" value="Seipin"/>
    <property type="match status" value="1"/>
</dbReference>
<dbReference type="AlphaFoldDB" id="A0A401G7X4"/>
<dbReference type="PANTHER" id="PTHR21212">
    <property type="entry name" value="BERNARDINELLI-SEIP CONGENITAL LIPODYSTROPHY 2 HOMOLOG BSCL2 PROTEIN"/>
    <property type="match status" value="1"/>
</dbReference>
<evidence type="ECO:0000256" key="1">
    <source>
        <dbReference type="ARBA" id="ARBA00004477"/>
    </source>
</evidence>
<keyword evidence="5" id="KW-0443">Lipid metabolism</keyword>
<keyword evidence="6 8" id="KW-0472">Membrane</keyword>
<dbReference type="Proteomes" id="UP000287166">
    <property type="component" value="Unassembled WGS sequence"/>
</dbReference>
<comment type="caution">
    <text evidence="9">The sequence shown here is derived from an EMBL/GenBank/DDBJ whole genome shotgun (WGS) entry which is preliminary data.</text>
</comment>
<feature type="transmembrane region" description="Helical" evidence="8">
    <location>
        <begin position="244"/>
        <end position="266"/>
    </location>
</feature>
<evidence type="ECO:0008006" key="11">
    <source>
        <dbReference type="Google" id="ProtNLM"/>
    </source>
</evidence>
<dbReference type="InParanoid" id="A0A401G7X4"/>
<keyword evidence="4 8" id="KW-1133">Transmembrane helix</keyword>
<organism evidence="9 10">
    <name type="scientific">Sparassis crispa</name>
    <dbReference type="NCBI Taxonomy" id="139825"/>
    <lineage>
        <taxon>Eukaryota</taxon>
        <taxon>Fungi</taxon>
        <taxon>Dikarya</taxon>
        <taxon>Basidiomycota</taxon>
        <taxon>Agaricomycotina</taxon>
        <taxon>Agaricomycetes</taxon>
        <taxon>Polyporales</taxon>
        <taxon>Sparassidaceae</taxon>
        <taxon>Sparassis</taxon>
    </lineage>
</organism>
<accession>A0A401G7X4</accession>
<evidence type="ECO:0000256" key="5">
    <source>
        <dbReference type="ARBA" id="ARBA00023098"/>
    </source>
</evidence>
<feature type="transmembrane region" description="Helical" evidence="8">
    <location>
        <begin position="56"/>
        <end position="81"/>
    </location>
</feature>
<dbReference type="GO" id="GO:0005789">
    <property type="term" value="C:endoplasmic reticulum membrane"/>
    <property type="evidence" value="ECO:0007669"/>
    <property type="project" value="UniProtKB-SubCell"/>
</dbReference>
<sequence length="366" mass="40555">MSKPTTANDKAQLRKNIAKDNSGLTNYIWPFLYPVRLVVNLILAGLRLLRPFTPQLVPFIVFLLALPAIAFLSLSAGWLVWKSVAVGWETDLYLQYGDGTPPFAEVALPNIVAQQPYDITIHLVVPTTESNFALGNFMSTLSLVTPANRTLASIRRPAIVLPPSSAPWSFLYNRPGTVDLQIPLLTSFVPSTTRVIARIELGRRDQWKSIGSGQGRELSVLSAFLRGVVVHKGIRGLINRFPLVSALSAGGTFFFISFIILASCLIPAIEWRYRDDTIIASDIQEKSRRRARRRLSAGDLDDKSPRSSKTPKRSRSVTTRRPMEPKHEESTASVPSAPTTPATGSFTPLRRRRSRISHPSDSEQDA</sequence>
<evidence type="ECO:0000256" key="4">
    <source>
        <dbReference type="ARBA" id="ARBA00022989"/>
    </source>
</evidence>
<dbReference type="GO" id="GO:0006629">
    <property type="term" value="P:lipid metabolic process"/>
    <property type="evidence" value="ECO:0007669"/>
    <property type="project" value="UniProtKB-KW"/>
</dbReference>
<dbReference type="RefSeq" id="XP_027609170.1">
    <property type="nucleotide sequence ID" value="XM_027753369.1"/>
</dbReference>
<dbReference type="PANTHER" id="PTHR21212:SF0">
    <property type="entry name" value="SEIPIN"/>
    <property type="match status" value="1"/>
</dbReference>
<keyword evidence="10" id="KW-1185">Reference proteome</keyword>
<reference evidence="9 10" key="1">
    <citation type="journal article" date="2018" name="Sci. Rep.">
        <title>Genome sequence of the cauliflower mushroom Sparassis crispa (Hanabiratake) and its association with beneficial usage.</title>
        <authorList>
            <person name="Kiyama R."/>
            <person name="Furutani Y."/>
            <person name="Kawaguchi K."/>
            <person name="Nakanishi T."/>
        </authorList>
    </citation>
    <scope>NUCLEOTIDE SEQUENCE [LARGE SCALE GENOMIC DNA]</scope>
</reference>
<evidence type="ECO:0000313" key="9">
    <source>
        <dbReference type="EMBL" id="GBE78257.1"/>
    </source>
</evidence>
<comment type="subcellular location">
    <subcellularLocation>
        <location evidence="1">Endoplasmic reticulum membrane</location>
        <topology evidence="1">Multi-pass membrane protein</topology>
    </subcellularLocation>
</comment>
<name>A0A401G7X4_9APHY</name>
<evidence type="ECO:0000256" key="7">
    <source>
        <dbReference type="SAM" id="MobiDB-lite"/>
    </source>
</evidence>
<dbReference type="CDD" id="cd23995">
    <property type="entry name" value="Seipin_BSCL2_like"/>
    <property type="match status" value="1"/>
</dbReference>
<protein>
    <recommendedName>
        <fullName evidence="11">Seipin</fullName>
    </recommendedName>
</protein>
<feature type="region of interest" description="Disordered" evidence="7">
    <location>
        <begin position="290"/>
        <end position="366"/>
    </location>
</feature>
<keyword evidence="2 8" id="KW-0812">Transmembrane</keyword>
<feature type="compositionally biased region" description="Basic and acidic residues" evidence="7">
    <location>
        <begin position="321"/>
        <end position="330"/>
    </location>
</feature>
<dbReference type="GeneID" id="38775174"/>
<dbReference type="GO" id="GO:0140042">
    <property type="term" value="P:lipid droplet formation"/>
    <property type="evidence" value="ECO:0007669"/>
    <property type="project" value="UniProtKB-ARBA"/>
</dbReference>
<feature type="transmembrane region" description="Helical" evidence="8">
    <location>
        <begin position="27"/>
        <end position="49"/>
    </location>
</feature>
<feature type="compositionally biased region" description="Polar residues" evidence="7">
    <location>
        <begin position="331"/>
        <end position="346"/>
    </location>
</feature>
<dbReference type="InterPro" id="IPR009617">
    <property type="entry name" value="Seipin"/>
</dbReference>
<proteinExistence type="predicted"/>
<evidence type="ECO:0000256" key="8">
    <source>
        <dbReference type="SAM" id="Phobius"/>
    </source>
</evidence>
<keyword evidence="3" id="KW-0256">Endoplasmic reticulum</keyword>
<evidence type="ECO:0000313" key="10">
    <source>
        <dbReference type="Proteomes" id="UP000287166"/>
    </source>
</evidence>
<evidence type="ECO:0000256" key="6">
    <source>
        <dbReference type="ARBA" id="ARBA00023136"/>
    </source>
</evidence>
<gene>
    <name evidence="9" type="ORF">SCP_0111400</name>
</gene>
<evidence type="ECO:0000256" key="3">
    <source>
        <dbReference type="ARBA" id="ARBA00022824"/>
    </source>
</evidence>
<evidence type="ECO:0000256" key="2">
    <source>
        <dbReference type="ARBA" id="ARBA00022692"/>
    </source>
</evidence>
<dbReference type="EMBL" id="BFAD01000001">
    <property type="protein sequence ID" value="GBE78257.1"/>
    <property type="molecule type" value="Genomic_DNA"/>
</dbReference>
<dbReference type="STRING" id="139825.A0A401G7X4"/>